<proteinExistence type="predicted"/>
<name>A0ABW0X6R5_9ACTN</name>
<accession>A0ABW0X6R5</accession>
<sequence length="267" mass="28258">MGLLLELQKRIPDGWFLRRLLPAALLVVVAVLGGGQLGWAHWSDLGLARTRIAGALRLGEGVTSDGAAVLVLLAAAACALALAVPFAAGAVGTLAAGAWPWWLTPLGRRLTDRRRRRWAPPDELARRAVRARAAGRETRAARLDALRARSTAVAPTGPTWSGDRLRATERHLRETTGADVAESWTGVLLTAPDAAREALTAARDGYDAACEALVWSAAFTLVGAWWWPSALAGALLGLASWRSLRASVETLCRTTEAVATFPPAAAP</sequence>
<evidence type="ECO:0000313" key="3">
    <source>
        <dbReference type="Proteomes" id="UP001595975"/>
    </source>
</evidence>
<organism evidence="2 3">
    <name type="scientific">Kitasatospora misakiensis</name>
    <dbReference type="NCBI Taxonomy" id="67330"/>
    <lineage>
        <taxon>Bacteria</taxon>
        <taxon>Bacillati</taxon>
        <taxon>Actinomycetota</taxon>
        <taxon>Actinomycetes</taxon>
        <taxon>Kitasatosporales</taxon>
        <taxon>Streptomycetaceae</taxon>
        <taxon>Kitasatospora</taxon>
    </lineage>
</organism>
<comment type="caution">
    <text evidence="2">The sequence shown here is derived from an EMBL/GenBank/DDBJ whole genome shotgun (WGS) entry which is preliminary data.</text>
</comment>
<dbReference type="RefSeq" id="WP_380227129.1">
    <property type="nucleotide sequence ID" value="NZ_JBHSOF010000027.1"/>
</dbReference>
<protein>
    <submittedName>
        <fullName evidence="2">Uncharacterized protein</fullName>
    </submittedName>
</protein>
<keyword evidence="1" id="KW-0472">Membrane</keyword>
<dbReference type="Proteomes" id="UP001595975">
    <property type="component" value="Unassembled WGS sequence"/>
</dbReference>
<dbReference type="EMBL" id="JBHSOF010000027">
    <property type="protein sequence ID" value="MFC5665438.1"/>
    <property type="molecule type" value="Genomic_DNA"/>
</dbReference>
<keyword evidence="3" id="KW-1185">Reference proteome</keyword>
<evidence type="ECO:0000256" key="1">
    <source>
        <dbReference type="SAM" id="Phobius"/>
    </source>
</evidence>
<feature type="transmembrane region" description="Helical" evidence="1">
    <location>
        <begin position="20"/>
        <end position="42"/>
    </location>
</feature>
<feature type="transmembrane region" description="Helical" evidence="1">
    <location>
        <begin position="62"/>
        <end position="82"/>
    </location>
</feature>
<evidence type="ECO:0000313" key="2">
    <source>
        <dbReference type="EMBL" id="MFC5665438.1"/>
    </source>
</evidence>
<keyword evidence="1" id="KW-1133">Transmembrane helix</keyword>
<gene>
    <name evidence="2" type="ORF">ACFP3U_20960</name>
</gene>
<reference evidence="3" key="1">
    <citation type="journal article" date="2019" name="Int. J. Syst. Evol. Microbiol.">
        <title>The Global Catalogue of Microorganisms (GCM) 10K type strain sequencing project: providing services to taxonomists for standard genome sequencing and annotation.</title>
        <authorList>
            <consortium name="The Broad Institute Genomics Platform"/>
            <consortium name="The Broad Institute Genome Sequencing Center for Infectious Disease"/>
            <person name="Wu L."/>
            <person name="Ma J."/>
        </authorList>
    </citation>
    <scope>NUCLEOTIDE SEQUENCE [LARGE SCALE GENOMIC DNA]</scope>
    <source>
        <strain evidence="3">CGMCC 4.1437</strain>
    </source>
</reference>
<feature type="transmembrane region" description="Helical" evidence="1">
    <location>
        <begin position="88"/>
        <end position="107"/>
    </location>
</feature>
<keyword evidence="1" id="KW-0812">Transmembrane</keyword>